<proteinExistence type="predicted"/>
<dbReference type="HOGENOM" id="CLU_2903253_0_0_6"/>
<dbReference type="KEGG" id="xop:PXO_03826"/>
<dbReference type="Proteomes" id="UP000001740">
    <property type="component" value="Chromosome"/>
</dbReference>
<evidence type="ECO:0000313" key="2">
    <source>
        <dbReference type="Proteomes" id="UP000001740"/>
    </source>
</evidence>
<evidence type="ECO:0000313" key="1">
    <source>
        <dbReference type="EMBL" id="ACD57048.1"/>
    </source>
</evidence>
<organism evidence="1 2">
    <name type="scientific">Xanthomonas oryzae pv. oryzae (strain PXO99A)</name>
    <dbReference type="NCBI Taxonomy" id="360094"/>
    <lineage>
        <taxon>Bacteria</taxon>
        <taxon>Pseudomonadati</taxon>
        <taxon>Pseudomonadota</taxon>
        <taxon>Gammaproteobacteria</taxon>
        <taxon>Lysobacterales</taxon>
        <taxon>Lysobacteraceae</taxon>
        <taxon>Xanthomonas</taxon>
    </lineage>
</organism>
<protein>
    <submittedName>
        <fullName evidence="1">Uncharacterized protein</fullName>
    </submittedName>
</protein>
<dbReference type="EMBL" id="CP000967">
    <property type="protein sequence ID" value="ACD57048.1"/>
    <property type="molecule type" value="Genomic_DNA"/>
</dbReference>
<gene>
    <name evidence="1" type="ordered locus">PXO_03826</name>
</gene>
<sequence length="62" mass="6676">MRHVPLDHGSLGVQPGIAQQTVACLEQCTYPRRAGPGTCKVDQGQPTSVQQRFNRAEQGALS</sequence>
<reference evidence="1 2" key="1">
    <citation type="journal article" date="2008" name="BMC Genomics">
        <title>Genome sequence and rapid evolution of the rice pathogen Xanthomonas oryzae pv. oryzae PXO99A.</title>
        <authorList>
            <person name="Salzberg S.L."/>
            <person name="Sommer D.D."/>
            <person name="Schatz M.C."/>
            <person name="Phillippy A.M."/>
            <person name="Rabinowicz P.D."/>
            <person name="Tsuge S."/>
            <person name="Furutani A."/>
            <person name="Ochiai H."/>
            <person name="Delcher A.L."/>
            <person name="Kelley D."/>
            <person name="Madupu R."/>
            <person name="Puiu D."/>
            <person name="Radune D."/>
            <person name="Shumway M."/>
            <person name="Trapnell C."/>
            <person name="Aparna G."/>
            <person name="Jha G."/>
            <person name="Pandey A."/>
            <person name="Patil P.B."/>
            <person name="Ishihara H."/>
            <person name="Meyer D.F."/>
            <person name="Szurek B."/>
            <person name="Verdier V."/>
            <person name="Koebnik R."/>
            <person name="Dow J.M."/>
            <person name="Ryan R.P."/>
            <person name="Hirata H."/>
            <person name="Tsuyumu S."/>
            <person name="Won Lee S."/>
            <person name="Seo Y.S."/>
            <person name="Sriariyanum M."/>
            <person name="Ronald P.C."/>
            <person name="Sonti R.V."/>
            <person name="Van Sluys M.A."/>
            <person name="Leach J.E."/>
            <person name="White F.F."/>
            <person name="Bogdanove A.J."/>
        </authorList>
    </citation>
    <scope>NUCLEOTIDE SEQUENCE [LARGE SCALE GENOMIC DNA]</scope>
    <source>
        <strain evidence="1 2">PXO99A</strain>
    </source>
</reference>
<dbReference type="AlphaFoldDB" id="A0A0K0GG30"/>
<name>A0A0K0GG30_XANOP</name>
<accession>A0A0K0GG30</accession>